<evidence type="ECO:0000313" key="2">
    <source>
        <dbReference type="EMBL" id="BFO20352.1"/>
    </source>
</evidence>
<accession>A0AAT9HSL6</accession>
<protein>
    <submittedName>
        <fullName evidence="2">Uncharacterized protein</fullName>
    </submittedName>
</protein>
<dbReference type="Gene3D" id="3.40.50.720">
    <property type="entry name" value="NAD(P)-binding Rossmann-like Domain"/>
    <property type="match status" value="1"/>
</dbReference>
<dbReference type="InterPro" id="IPR036291">
    <property type="entry name" value="NAD(P)-bd_dom_sf"/>
</dbReference>
<proteinExistence type="predicted"/>
<name>A0AAT9HSL6_9ACTN</name>
<reference evidence="2" key="1">
    <citation type="submission" date="2024-06" db="EMBL/GenBank/DDBJ databases">
        <authorList>
            <consortium name="consrtm"/>
            <person name="Uemura M."/>
            <person name="Terahara T."/>
        </authorList>
    </citation>
    <scope>NUCLEOTIDE SEQUENCE</scope>
    <source>
        <strain evidence="2">KM77-8</strain>
    </source>
</reference>
<feature type="region of interest" description="Disordered" evidence="1">
    <location>
        <begin position="47"/>
        <end position="96"/>
    </location>
</feature>
<reference evidence="2" key="2">
    <citation type="submission" date="2024-07" db="EMBL/GenBank/DDBJ databases">
        <title>Streptomyces haneummycinica sp. nov., a new antibiotic-producing actinobacterium isolated from marine sediment.</title>
        <authorList>
            <person name="Uemura M."/>
            <person name="Hamada M."/>
            <person name="Hirano S."/>
            <person name="Kobayashi K."/>
            <person name="Ohshiro T."/>
            <person name="Kobayashi T."/>
            <person name="Terahara T."/>
        </authorList>
    </citation>
    <scope>NUCLEOTIDE SEQUENCE</scope>
    <source>
        <strain evidence="2">KM77-8</strain>
    </source>
</reference>
<dbReference type="AlphaFoldDB" id="A0AAT9HSL6"/>
<gene>
    <name evidence="2" type="ORF">SHKM778_67400</name>
</gene>
<evidence type="ECO:0000256" key="1">
    <source>
        <dbReference type="SAM" id="MobiDB-lite"/>
    </source>
</evidence>
<organism evidence="2">
    <name type="scientific">Streptomyces haneummycinicus</name>
    <dbReference type="NCBI Taxonomy" id="3074435"/>
    <lineage>
        <taxon>Bacteria</taxon>
        <taxon>Bacillati</taxon>
        <taxon>Actinomycetota</taxon>
        <taxon>Actinomycetes</taxon>
        <taxon>Kitasatosporales</taxon>
        <taxon>Streptomycetaceae</taxon>
        <taxon>Streptomyces</taxon>
    </lineage>
</organism>
<sequence>MAADEQRLRVAVLGAGLIGIDLADKIRRSKKLELALVAGRGRDSLGLRRAADMGHPTTDGGIHAVAEGGPSTRSSTPPTPTATPSTGPHYNLPAPR</sequence>
<dbReference type="SUPFAM" id="SSF51735">
    <property type="entry name" value="NAD(P)-binding Rossmann-fold domains"/>
    <property type="match status" value="1"/>
</dbReference>
<dbReference type="EMBL" id="AP035768">
    <property type="protein sequence ID" value="BFO20352.1"/>
    <property type="molecule type" value="Genomic_DNA"/>
</dbReference>
<feature type="compositionally biased region" description="Low complexity" evidence="1">
    <location>
        <begin position="68"/>
        <end position="88"/>
    </location>
</feature>